<dbReference type="EMBL" id="MKKU01000006">
    <property type="protein sequence ID" value="RNF27444.1"/>
    <property type="molecule type" value="Genomic_DNA"/>
</dbReference>
<dbReference type="NCBIfam" id="TIGR02228">
    <property type="entry name" value="sigpep_I_arch"/>
    <property type="match status" value="1"/>
</dbReference>
<keyword evidence="9 12" id="KW-1133">Transmembrane helix</keyword>
<evidence type="ECO:0000256" key="4">
    <source>
        <dbReference type="ARBA" id="ARBA00013208"/>
    </source>
</evidence>
<dbReference type="OrthoDB" id="10257561at2759"/>
<sequence length="210" mass="23349">MQATTEFASTCLDATALRQLRERRQTRLQLSRMGMMGKFVDKVKSAMSAFSDISGIMPILLTLGAFFVAWHATGVLVNCTNPLVVVLSGSMEPAYYRGDLLLLHKTTKVSIGDVVVFGLPGRTVPIVHRVHRVHEDGDTRLFLTKGDNNDFDDRTLYPDGHHWVREEDAVGKVFAIIPHAGFLTILSENKPWVKFVALTLAVLWGWVSAV</sequence>
<keyword evidence="10 12" id="KW-0472">Membrane</keyword>
<dbReference type="CDD" id="cd06530">
    <property type="entry name" value="S26_SPase_I"/>
    <property type="match status" value="1"/>
</dbReference>
<evidence type="ECO:0000256" key="12">
    <source>
        <dbReference type="SAM" id="Phobius"/>
    </source>
</evidence>
<dbReference type="Proteomes" id="UP000284403">
    <property type="component" value="Unassembled WGS sequence"/>
</dbReference>
<dbReference type="Gene3D" id="2.10.109.10">
    <property type="entry name" value="Umud Fragment, subunit A"/>
    <property type="match status" value="1"/>
</dbReference>
<dbReference type="InterPro" id="IPR019533">
    <property type="entry name" value="Peptidase_S26"/>
</dbReference>
<keyword evidence="7" id="KW-0645">Protease</keyword>
<evidence type="ECO:0000256" key="10">
    <source>
        <dbReference type="ARBA" id="ARBA00023136"/>
    </source>
</evidence>
<evidence type="ECO:0000256" key="7">
    <source>
        <dbReference type="ARBA" id="ARBA00022670"/>
    </source>
</evidence>
<evidence type="ECO:0000313" key="15">
    <source>
        <dbReference type="Proteomes" id="UP000284403"/>
    </source>
</evidence>
<dbReference type="GeneID" id="40313917"/>
<dbReference type="PANTHER" id="PTHR10806">
    <property type="entry name" value="SIGNAL PEPTIDASE COMPLEX CATALYTIC SUBUNIT SEC11"/>
    <property type="match status" value="1"/>
</dbReference>
<keyword evidence="15" id="KW-1185">Reference proteome</keyword>
<keyword evidence="14" id="KW-0378">Hydrolase</keyword>
<dbReference type="GO" id="GO:0004252">
    <property type="term" value="F:serine-type endopeptidase activity"/>
    <property type="evidence" value="ECO:0007669"/>
    <property type="project" value="InterPro"/>
</dbReference>
<feature type="domain" description="Peptidase S24/S26A/S26B/S26C" evidence="13">
    <location>
        <begin position="84"/>
        <end position="161"/>
    </location>
</feature>
<dbReference type="AlphaFoldDB" id="A0A3R7SB72"/>
<evidence type="ECO:0000256" key="2">
    <source>
        <dbReference type="ARBA" id="ARBA00004648"/>
    </source>
</evidence>
<comment type="function">
    <text evidence="11">Catalytic component of the signal peptidase complex (SPC) which catalyzes the cleavage of N-terminal signal sequences from nascent proteins as they are translocated into the lumen of the endoplasmic reticulum. Specifically cleaves N-terminal signal peptides that contain a hydrophobic alpha-helix (h-region) shorter than 18-20 amino acids.</text>
</comment>
<dbReference type="InterPro" id="IPR036286">
    <property type="entry name" value="LexA/Signal_pep-like_sf"/>
</dbReference>
<reference evidence="14 15" key="1">
    <citation type="journal article" date="2018" name="BMC Genomics">
        <title>Genomic comparison of Trypanosoma conorhini and Trypanosoma rangeli to Trypanosoma cruzi strains of high and low virulence.</title>
        <authorList>
            <person name="Bradwell K.R."/>
            <person name="Koparde V.N."/>
            <person name="Matveyev A.V."/>
            <person name="Serrano M.G."/>
            <person name="Alves J.M."/>
            <person name="Parikh H."/>
            <person name="Huang B."/>
            <person name="Lee V."/>
            <person name="Espinosa-Alvarez O."/>
            <person name="Ortiz P.A."/>
            <person name="Costa-Martins A.G."/>
            <person name="Teixeira M.M."/>
            <person name="Buck G.A."/>
        </authorList>
    </citation>
    <scope>NUCLEOTIDE SEQUENCE [LARGE SCALE GENOMIC DNA]</scope>
    <source>
        <strain evidence="14 15">025E</strain>
    </source>
</reference>
<keyword evidence="8 12" id="KW-0812">Transmembrane</keyword>
<dbReference type="GO" id="GO:0006465">
    <property type="term" value="P:signal peptide processing"/>
    <property type="evidence" value="ECO:0007669"/>
    <property type="project" value="InterPro"/>
</dbReference>
<gene>
    <name evidence="14" type="ORF">Tco025E_00306</name>
</gene>
<evidence type="ECO:0000256" key="11">
    <source>
        <dbReference type="ARBA" id="ARBA00045533"/>
    </source>
</evidence>
<dbReference type="EC" id="3.4.21.89" evidence="4"/>
<comment type="similarity">
    <text evidence="3">Belongs to the peptidase S26B family.</text>
</comment>
<comment type="subcellular location">
    <subcellularLocation>
        <location evidence="2">Endoplasmic reticulum membrane</location>
        <topology evidence="2">Single-pass type II membrane protein</topology>
    </subcellularLocation>
</comment>
<dbReference type="InterPro" id="IPR001733">
    <property type="entry name" value="Peptidase_S26B"/>
</dbReference>
<dbReference type="RefSeq" id="XP_029232650.1">
    <property type="nucleotide sequence ID" value="XM_029367250.1"/>
</dbReference>
<evidence type="ECO:0000256" key="8">
    <source>
        <dbReference type="ARBA" id="ARBA00022692"/>
    </source>
</evidence>
<accession>A0A3R7SB72</accession>
<dbReference type="PANTHER" id="PTHR10806:SF6">
    <property type="entry name" value="SIGNAL PEPTIDASE COMPLEX CATALYTIC SUBUNIT SEC11"/>
    <property type="match status" value="1"/>
</dbReference>
<dbReference type="InterPro" id="IPR015927">
    <property type="entry name" value="Peptidase_S24_S26A/B/C"/>
</dbReference>
<protein>
    <recommendedName>
        <fullName evidence="5">Signal peptidase complex catalytic subunit SEC11</fullName>
        <ecNumber evidence="4">3.4.21.89</ecNumber>
    </recommendedName>
    <alternativeName>
        <fullName evidence="6">Signal peptidase complex catalytic subunit sec11</fullName>
    </alternativeName>
</protein>
<dbReference type="GO" id="GO:0009003">
    <property type="term" value="F:signal peptidase activity"/>
    <property type="evidence" value="ECO:0007669"/>
    <property type="project" value="UniProtKB-EC"/>
</dbReference>
<dbReference type="PRINTS" id="PR00728">
    <property type="entry name" value="SIGNALPTASE"/>
</dbReference>
<evidence type="ECO:0000259" key="13">
    <source>
        <dbReference type="Pfam" id="PF00717"/>
    </source>
</evidence>
<evidence type="ECO:0000256" key="5">
    <source>
        <dbReference type="ARBA" id="ARBA00019685"/>
    </source>
</evidence>
<comment type="caution">
    <text evidence="14">The sequence shown here is derived from an EMBL/GenBank/DDBJ whole genome shotgun (WGS) entry which is preliminary data.</text>
</comment>
<proteinExistence type="inferred from homology"/>
<comment type="catalytic activity">
    <reaction evidence="1">
        <text>Cleavage of hydrophobic, N-terminal signal or leader sequences from secreted and periplasmic proteins.</text>
        <dbReference type="EC" id="3.4.21.89"/>
    </reaction>
</comment>
<dbReference type="GO" id="GO:0005787">
    <property type="term" value="C:signal peptidase complex"/>
    <property type="evidence" value="ECO:0007669"/>
    <property type="project" value="TreeGrafter"/>
</dbReference>
<dbReference type="SUPFAM" id="SSF51306">
    <property type="entry name" value="LexA/Signal peptidase"/>
    <property type="match status" value="1"/>
</dbReference>
<dbReference type="Pfam" id="PF00717">
    <property type="entry name" value="Peptidase_S24"/>
    <property type="match status" value="1"/>
</dbReference>
<evidence type="ECO:0000256" key="1">
    <source>
        <dbReference type="ARBA" id="ARBA00000677"/>
    </source>
</evidence>
<evidence type="ECO:0000256" key="9">
    <source>
        <dbReference type="ARBA" id="ARBA00022989"/>
    </source>
</evidence>
<evidence type="ECO:0000313" key="14">
    <source>
        <dbReference type="EMBL" id="RNF27444.1"/>
    </source>
</evidence>
<feature type="transmembrane region" description="Helical" evidence="12">
    <location>
        <begin position="53"/>
        <end position="72"/>
    </location>
</feature>
<evidence type="ECO:0000256" key="3">
    <source>
        <dbReference type="ARBA" id="ARBA00011035"/>
    </source>
</evidence>
<evidence type="ECO:0000256" key="6">
    <source>
        <dbReference type="ARBA" id="ARBA00021755"/>
    </source>
</evidence>
<name>A0A3R7SB72_9TRYP</name>
<organism evidence="14 15">
    <name type="scientific">Trypanosoma conorhini</name>
    <dbReference type="NCBI Taxonomy" id="83891"/>
    <lineage>
        <taxon>Eukaryota</taxon>
        <taxon>Discoba</taxon>
        <taxon>Euglenozoa</taxon>
        <taxon>Kinetoplastea</taxon>
        <taxon>Metakinetoplastina</taxon>
        <taxon>Trypanosomatida</taxon>
        <taxon>Trypanosomatidae</taxon>
        <taxon>Trypanosoma</taxon>
    </lineage>
</organism>